<proteinExistence type="predicted"/>
<dbReference type="AlphaFoldDB" id="A0A9P0Q049"/>
<protein>
    <submittedName>
        <fullName evidence="1">Uncharacterized protein</fullName>
    </submittedName>
</protein>
<evidence type="ECO:0000313" key="1">
    <source>
        <dbReference type="EMBL" id="CAH2005606.1"/>
    </source>
</evidence>
<name>A0A9P0Q049_ACAOB</name>
<gene>
    <name evidence="1" type="ORF">ACAOBT_LOCUS28639</name>
</gene>
<dbReference type="Proteomes" id="UP001152888">
    <property type="component" value="Unassembled WGS sequence"/>
</dbReference>
<accession>A0A9P0Q049</accession>
<sequence>MHTSFEIVLKHRSVRRIFYLPIIF</sequence>
<keyword evidence="2" id="KW-1185">Reference proteome</keyword>
<evidence type="ECO:0000313" key="2">
    <source>
        <dbReference type="Proteomes" id="UP001152888"/>
    </source>
</evidence>
<comment type="caution">
    <text evidence="1">The sequence shown here is derived from an EMBL/GenBank/DDBJ whole genome shotgun (WGS) entry which is preliminary data.</text>
</comment>
<reference evidence="1" key="1">
    <citation type="submission" date="2022-03" db="EMBL/GenBank/DDBJ databases">
        <authorList>
            <person name="Sayadi A."/>
        </authorList>
    </citation>
    <scope>NUCLEOTIDE SEQUENCE</scope>
</reference>
<organism evidence="1 2">
    <name type="scientific">Acanthoscelides obtectus</name>
    <name type="common">Bean weevil</name>
    <name type="synonym">Bruchus obtectus</name>
    <dbReference type="NCBI Taxonomy" id="200917"/>
    <lineage>
        <taxon>Eukaryota</taxon>
        <taxon>Metazoa</taxon>
        <taxon>Ecdysozoa</taxon>
        <taxon>Arthropoda</taxon>
        <taxon>Hexapoda</taxon>
        <taxon>Insecta</taxon>
        <taxon>Pterygota</taxon>
        <taxon>Neoptera</taxon>
        <taxon>Endopterygota</taxon>
        <taxon>Coleoptera</taxon>
        <taxon>Polyphaga</taxon>
        <taxon>Cucujiformia</taxon>
        <taxon>Chrysomeloidea</taxon>
        <taxon>Chrysomelidae</taxon>
        <taxon>Bruchinae</taxon>
        <taxon>Bruchini</taxon>
        <taxon>Acanthoscelides</taxon>
    </lineage>
</organism>
<dbReference type="EMBL" id="CAKOFQ010007648">
    <property type="protein sequence ID" value="CAH2005606.1"/>
    <property type="molecule type" value="Genomic_DNA"/>
</dbReference>